<gene>
    <name evidence="9" type="primary">KIFBP</name>
</gene>
<feature type="compositionally biased region" description="Acidic residues" evidence="8">
    <location>
        <begin position="54"/>
        <end position="65"/>
    </location>
</feature>
<evidence type="ECO:0000256" key="8">
    <source>
        <dbReference type="SAM" id="MobiDB-lite"/>
    </source>
</evidence>
<dbReference type="GO" id="GO:0005856">
    <property type="term" value="C:cytoskeleton"/>
    <property type="evidence" value="ECO:0007669"/>
    <property type="project" value="UniProtKB-SubCell"/>
</dbReference>
<dbReference type="Bgee" id="ENSCATG00000041656">
    <property type="expression patterns" value="Expressed in heart and 12 other cell types or tissues"/>
</dbReference>
<comment type="similarity">
    <text evidence="2">Belongs to the KIF-binding protein family.</text>
</comment>
<dbReference type="STRING" id="9531.ENSCATP00000037897"/>
<evidence type="ECO:0000256" key="4">
    <source>
        <dbReference type="ARBA" id="ARBA00022490"/>
    </source>
</evidence>
<dbReference type="AlphaFoldDB" id="A0A2K5NKB7"/>
<evidence type="ECO:0000256" key="1">
    <source>
        <dbReference type="ARBA" id="ARBA00004245"/>
    </source>
</evidence>
<evidence type="ECO:0000313" key="10">
    <source>
        <dbReference type="Proteomes" id="UP000233060"/>
    </source>
</evidence>
<dbReference type="Ensembl" id="ENSCATT00000062198.1">
    <property type="protein sequence ID" value="ENSCATP00000037897.1"/>
    <property type="gene ID" value="ENSCATG00000041656.1"/>
</dbReference>
<dbReference type="GeneTree" id="ENSGT00390000013819"/>
<reference evidence="9" key="2">
    <citation type="submission" date="2025-09" db="UniProtKB">
        <authorList>
            <consortium name="Ensembl"/>
        </authorList>
    </citation>
    <scope>IDENTIFICATION</scope>
</reference>
<dbReference type="Gene3D" id="1.25.40.10">
    <property type="entry name" value="Tetratricopeptide repeat domain"/>
    <property type="match status" value="1"/>
</dbReference>
<dbReference type="GO" id="GO:0021952">
    <property type="term" value="P:central nervous system projection neuron axonogenesis"/>
    <property type="evidence" value="ECO:0007669"/>
    <property type="project" value="TreeGrafter"/>
</dbReference>
<dbReference type="GO" id="GO:0019894">
    <property type="term" value="F:kinesin binding"/>
    <property type="evidence" value="ECO:0007669"/>
    <property type="project" value="Ensembl"/>
</dbReference>
<dbReference type="GO" id="GO:0047497">
    <property type="term" value="P:mitochondrion transport along microtubule"/>
    <property type="evidence" value="ECO:0007669"/>
    <property type="project" value="Ensembl"/>
</dbReference>
<keyword evidence="5" id="KW-0206">Cytoskeleton</keyword>
<dbReference type="GO" id="GO:1990535">
    <property type="term" value="P:neuron projection maintenance"/>
    <property type="evidence" value="ECO:0007669"/>
    <property type="project" value="TreeGrafter"/>
</dbReference>
<name>A0A2K5NKB7_CERAT</name>
<protein>
    <recommendedName>
        <fullName evidence="3">KIF-binding protein</fullName>
    </recommendedName>
    <alternativeName>
        <fullName evidence="6">KIF1-binding protein</fullName>
    </alternativeName>
</protein>
<evidence type="ECO:0000256" key="7">
    <source>
        <dbReference type="ARBA" id="ARBA00045179"/>
    </source>
</evidence>
<accession>A0A2K5NKB7</accession>
<sequence>MANVPWAEVCEKFQAALTLSRVELQKNPEKEPYKSKYSARALLEEVKALLGPAPEDEDERPEAEDGPGAGDHALGLPAEVVEPEGPVAQRAVRLAVIEFHLGVNHIDTEELSAGEEHLVKCLRLLRRYRLSHDCISLYIQAQRQGFAMLPRCQVICLPRPPKVLGLQNNLGILWSEREEIETAQAYLESSEALYTQYMKEVGCPPLDPTERFLPEEEKLTEQERSKRFEKVYTHNLYYLAQVYQHLEMFEKAAHYCHSTLKRQLEHNAYHPIEWAINAATLSQFYINKLCFMEARHCLSAANVIFGQTGKISATEDTPEAEGEVPELYHQRKGEIARCWIKYCLTLMQNAQLSMQDNIGELDLDKQSELRALRKKELDEEESIRKKAVQFGTGELCDAISAVEEKVSYLRPLDFEEARELFLLGQHYVFEAKEFFQIDGYVTDHIEVVQDHSALFKVLAFFETDMERRCKMHKRRIAMLEPLTVDLNPQYYLLVNRQIQFEIAHAYYDMMDLKVAIADRLRDPDSHIVKKINNLNKSALKYYQLFLDSLRDPNKVFPEHIGEDVLRPAMLAKFRVARLYGKIITADPKKELENLATSLEHYKFIVDYCEKHPEAAQEIEVELELSKEMVSLLPTKMERFRTKMALT</sequence>
<keyword evidence="10" id="KW-1185">Reference proteome</keyword>
<comment type="subcellular location">
    <subcellularLocation>
        <location evidence="1">Cytoplasm</location>
        <location evidence="1">Cytoskeleton</location>
    </subcellularLocation>
</comment>
<evidence type="ECO:0000256" key="5">
    <source>
        <dbReference type="ARBA" id="ARBA00023212"/>
    </source>
</evidence>
<dbReference type="InterPro" id="IPR011990">
    <property type="entry name" value="TPR-like_helical_dom_sf"/>
</dbReference>
<organism evidence="9 10">
    <name type="scientific">Cercocebus atys</name>
    <name type="common">Sooty mangabey</name>
    <name type="synonym">Cercocebus torquatus atys</name>
    <dbReference type="NCBI Taxonomy" id="9531"/>
    <lineage>
        <taxon>Eukaryota</taxon>
        <taxon>Metazoa</taxon>
        <taxon>Chordata</taxon>
        <taxon>Craniata</taxon>
        <taxon>Vertebrata</taxon>
        <taxon>Euteleostomi</taxon>
        <taxon>Mammalia</taxon>
        <taxon>Eutheria</taxon>
        <taxon>Euarchontoglires</taxon>
        <taxon>Primates</taxon>
        <taxon>Haplorrhini</taxon>
        <taxon>Catarrhini</taxon>
        <taxon>Cercopithecidae</taxon>
        <taxon>Cercopithecinae</taxon>
        <taxon>Cercocebus</taxon>
    </lineage>
</organism>
<reference evidence="9" key="1">
    <citation type="submission" date="2025-08" db="UniProtKB">
        <authorList>
            <consortium name="Ensembl"/>
        </authorList>
    </citation>
    <scope>IDENTIFICATION</scope>
</reference>
<comment type="function">
    <text evidence="7">Activator of KIF1B plus-end-directed microtubule motor activity. Required for organization of axonal microtubules, and axonal outgrowth and maintenance during peripheral and central nervous system development.</text>
</comment>
<evidence type="ECO:0000256" key="3">
    <source>
        <dbReference type="ARBA" id="ARBA00016840"/>
    </source>
</evidence>
<evidence type="ECO:0000313" key="9">
    <source>
        <dbReference type="Ensembl" id="ENSCATP00000037897.1"/>
    </source>
</evidence>
<dbReference type="SUPFAM" id="SSF48452">
    <property type="entry name" value="TPR-like"/>
    <property type="match status" value="1"/>
</dbReference>
<dbReference type="GO" id="GO:0000226">
    <property type="term" value="P:microtubule cytoskeleton organization"/>
    <property type="evidence" value="ECO:0007669"/>
    <property type="project" value="TreeGrafter"/>
</dbReference>
<dbReference type="PANTHER" id="PTHR46321">
    <property type="entry name" value="KIF1-BINDING PROTEIN"/>
    <property type="match status" value="1"/>
</dbReference>
<dbReference type="PANTHER" id="PTHR46321:SF1">
    <property type="entry name" value="KIF-BINDING PROTEIN"/>
    <property type="match status" value="1"/>
</dbReference>
<evidence type="ECO:0000256" key="6">
    <source>
        <dbReference type="ARBA" id="ARBA00030697"/>
    </source>
</evidence>
<dbReference type="GO" id="GO:0001701">
    <property type="term" value="P:in utero embryonic development"/>
    <property type="evidence" value="ECO:0007669"/>
    <property type="project" value="Ensembl"/>
</dbReference>
<dbReference type="Proteomes" id="UP000233060">
    <property type="component" value="Unassembled WGS sequence"/>
</dbReference>
<dbReference type="Pfam" id="PF12309">
    <property type="entry name" value="KBP_C"/>
    <property type="match status" value="1"/>
</dbReference>
<proteinExistence type="inferred from homology"/>
<keyword evidence="4" id="KW-0963">Cytoplasm</keyword>
<evidence type="ECO:0000256" key="2">
    <source>
        <dbReference type="ARBA" id="ARBA00010305"/>
    </source>
</evidence>
<feature type="region of interest" description="Disordered" evidence="8">
    <location>
        <begin position="51"/>
        <end position="75"/>
    </location>
</feature>
<dbReference type="GO" id="GO:0140311">
    <property type="term" value="F:protein sequestering activity"/>
    <property type="evidence" value="ECO:0007669"/>
    <property type="project" value="Ensembl"/>
</dbReference>
<dbReference type="InterPro" id="IPR022083">
    <property type="entry name" value="KBP"/>
</dbReference>
<dbReference type="GO" id="GO:0005739">
    <property type="term" value="C:mitochondrion"/>
    <property type="evidence" value="ECO:0007669"/>
    <property type="project" value="Ensembl"/>
</dbReference>